<gene>
    <name evidence="2" type="ORF">g.24965</name>
</gene>
<feature type="domain" description="C-type lectin" evidence="1">
    <location>
        <begin position="1"/>
        <end position="85"/>
    </location>
</feature>
<dbReference type="SUPFAM" id="SSF56436">
    <property type="entry name" value="C-type lectin-like"/>
    <property type="match status" value="1"/>
</dbReference>
<feature type="non-terminal residue" evidence="2">
    <location>
        <position position="1"/>
    </location>
</feature>
<sequence>SVENNLAKDTITSSGHTDDIWTKGIRFWGQKGKWTWNSAQAPFNFTDWSAGESKDCMECLAQCLELQATGWVAADCLDLKSPLCQFYDSDIDSEYDSYRSK</sequence>
<protein>
    <recommendedName>
        <fullName evidence="1">C-type lectin domain-containing protein</fullName>
    </recommendedName>
</protein>
<organism evidence="2">
    <name type="scientific">Graphocephala atropunctata</name>
    <dbReference type="NCBI Taxonomy" id="36148"/>
    <lineage>
        <taxon>Eukaryota</taxon>
        <taxon>Metazoa</taxon>
        <taxon>Ecdysozoa</taxon>
        <taxon>Arthropoda</taxon>
        <taxon>Hexapoda</taxon>
        <taxon>Insecta</taxon>
        <taxon>Pterygota</taxon>
        <taxon>Neoptera</taxon>
        <taxon>Paraneoptera</taxon>
        <taxon>Hemiptera</taxon>
        <taxon>Auchenorrhyncha</taxon>
        <taxon>Membracoidea</taxon>
        <taxon>Cicadellidae</taxon>
        <taxon>Cicadellinae</taxon>
        <taxon>Cicadellini</taxon>
        <taxon>Graphocephala</taxon>
    </lineage>
</organism>
<dbReference type="InterPro" id="IPR016186">
    <property type="entry name" value="C-type_lectin-like/link_sf"/>
</dbReference>
<evidence type="ECO:0000259" key="1">
    <source>
        <dbReference type="PROSITE" id="PS50041"/>
    </source>
</evidence>
<evidence type="ECO:0000313" key="2">
    <source>
        <dbReference type="EMBL" id="JAT32730.1"/>
    </source>
</evidence>
<accession>A0A1B6M9X5</accession>
<name>A0A1B6M9X5_9HEMI</name>
<proteinExistence type="predicted"/>
<dbReference type="InterPro" id="IPR016187">
    <property type="entry name" value="CTDL_fold"/>
</dbReference>
<dbReference type="PROSITE" id="PS50041">
    <property type="entry name" value="C_TYPE_LECTIN_2"/>
    <property type="match status" value="1"/>
</dbReference>
<dbReference type="Gene3D" id="3.10.100.10">
    <property type="entry name" value="Mannose-Binding Protein A, subunit A"/>
    <property type="match status" value="1"/>
</dbReference>
<dbReference type="InterPro" id="IPR001304">
    <property type="entry name" value="C-type_lectin-like"/>
</dbReference>
<reference evidence="2" key="1">
    <citation type="submission" date="2015-11" db="EMBL/GenBank/DDBJ databases">
        <title>De novo transcriptome assembly of four potential Pierce s Disease insect vectors from Arizona vineyards.</title>
        <authorList>
            <person name="Tassone E.E."/>
        </authorList>
    </citation>
    <scope>NUCLEOTIDE SEQUENCE</scope>
</reference>
<dbReference type="EMBL" id="GEBQ01007247">
    <property type="protein sequence ID" value="JAT32730.1"/>
    <property type="molecule type" value="Transcribed_RNA"/>
</dbReference>
<dbReference type="AlphaFoldDB" id="A0A1B6M9X5"/>
<dbReference type="CDD" id="cd00037">
    <property type="entry name" value="CLECT"/>
    <property type="match status" value="1"/>
</dbReference>